<organism evidence="2">
    <name type="scientific">mine drainage metagenome</name>
    <dbReference type="NCBI Taxonomy" id="410659"/>
    <lineage>
        <taxon>unclassified sequences</taxon>
        <taxon>metagenomes</taxon>
        <taxon>ecological metagenomes</taxon>
    </lineage>
</organism>
<dbReference type="GO" id="GO:0004803">
    <property type="term" value="F:transposase activity"/>
    <property type="evidence" value="ECO:0007669"/>
    <property type="project" value="InterPro"/>
</dbReference>
<proteinExistence type="predicted"/>
<dbReference type="InterPro" id="IPR002559">
    <property type="entry name" value="Transposase_11"/>
</dbReference>
<reference evidence="2" key="1">
    <citation type="submission" date="2013-08" db="EMBL/GenBank/DDBJ databases">
        <authorList>
            <person name="Mendez C."/>
            <person name="Richter M."/>
            <person name="Ferrer M."/>
            <person name="Sanchez J."/>
        </authorList>
    </citation>
    <scope>NUCLEOTIDE SEQUENCE</scope>
</reference>
<dbReference type="EMBL" id="AUZY01001231">
    <property type="protein sequence ID" value="EQD75494.1"/>
    <property type="molecule type" value="Genomic_DNA"/>
</dbReference>
<dbReference type="PANTHER" id="PTHR34614">
    <property type="match status" value="1"/>
</dbReference>
<comment type="caution">
    <text evidence="2">The sequence shown here is derived from an EMBL/GenBank/DDBJ whole genome shotgun (WGS) entry which is preliminary data.</text>
</comment>
<gene>
    <name evidence="2" type="ORF">B1B_02093</name>
</gene>
<sequence>MESIGTVDLYESLQEINNMDFSAVEEKLASLFLGIEKDRKSVIIDVTDTYFTGDSLDTKPRKGKEGRVKKLVQIALVVTERMGFPLFHRLYPGNVSNRSIMDDLVKDPWMKGYTVIIVDRGMSDPGRIKSMLELKFTMICGLKKTQDLKKIIDGTDRNDIYTKKHLVSLKNTKVYCTDVAFLSGRLIVVYNPAMESLRKDHYYEHSSDESIARYFGYSLIFHNTDLSTAEVVRKYYEKDSVGRAFKQIKGVLDLRPVRVWLKSHIEGHVKICYLAYAILSYLSYILEKKEISGSEALDTLRTGYRVYLEDQKNKFKWDSIVALSAVQKEIMDVVIKKT</sequence>
<reference evidence="2" key="2">
    <citation type="journal article" date="2014" name="ISME J.">
        <title>Microbial stratification in low pH oxic and suboxic macroscopic growths along an acid mine drainage.</title>
        <authorList>
            <person name="Mendez-Garcia C."/>
            <person name="Mesa V."/>
            <person name="Sprenger R.R."/>
            <person name="Richter M."/>
            <person name="Diez M.S."/>
            <person name="Solano J."/>
            <person name="Bargiela R."/>
            <person name="Golyshina O.V."/>
            <person name="Manteca A."/>
            <person name="Ramos J.L."/>
            <person name="Gallego J.R."/>
            <person name="Llorente I."/>
            <person name="Martins Dos Santos V.A."/>
            <person name="Jensen O.N."/>
            <person name="Pelaez A.I."/>
            <person name="Sanchez J."/>
            <person name="Ferrer M."/>
        </authorList>
    </citation>
    <scope>NUCLEOTIDE SEQUENCE</scope>
</reference>
<dbReference type="Pfam" id="PF01609">
    <property type="entry name" value="DDE_Tnp_1"/>
    <property type="match status" value="1"/>
</dbReference>
<evidence type="ECO:0000313" key="2">
    <source>
        <dbReference type="EMBL" id="EQD75494.1"/>
    </source>
</evidence>
<protein>
    <submittedName>
        <fullName evidence="2">Transposase IS4 family protein</fullName>
    </submittedName>
</protein>
<dbReference type="GO" id="GO:0006313">
    <property type="term" value="P:DNA transposition"/>
    <property type="evidence" value="ECO:0007669"/>
    <property type="project" value="InterPro"/>
</dbReference>
<accession>T1D202</accession>
<dbReference type="GO" id="GO:0003677">
    <property type="term" value="F:DNA binding"/>
    <property type="evidence" value="ECO:0007669"/>
    <property type="project" value="InterPro"/>
</dbReference>
<feature type="domain" description="Transposase IS4-like" evidence="1">
    <location>
        <begin position="39"/>
        <end position="219"/>
    </location>
</feature>
<evidence type="ECO:0000259" key="1">
    <source>
        <dbReference type="Pfam" id="PF01609"/>
    </source>
</evidence>
<dbReference type="PANTHER" id="PTHR34614:SF2">
    <property type="entry name" value="TRANSPOSASE IS4-LIKE DOMAIN-CONTAINING PROTEIN"/>
    <property type="match status" value="1"/>
</dbReference>
<dbReference type="AlphaFoldDB" id="T1D202"/>
<name>T1D202_9ZZZZ</name>